<organism evidence="8 9">
    <name type="scientific">Qiania dongpingensis</name>
    <dbReference type="NCBI Taxonomy" id="2763669"/>
    <lineage>
        <taxon>Bacteria</taxon>
        <taxon>Bacillati</taxon>
        <taxon>Bacillota</taxon>
        <taxon>Clostridia</taxon>
        <taxon>Lachnospirales</taxon>
        <taxon>Lachnospiraceae</taxon>
        <taxon>Qiania</taxon>
    </lineage>
</organism>
<dbReference type="SFLD" id="SFLDG01280">
    <property type="entry name" value="HydE/PylB-like"/>
    <property type="match status" value="1"/>
</dbReference>
<dbReference type="SFLD" id="SFLDG01060">
    <property type="entry name" value="BATS_domain_containing"/>
    <property type="match status" value="1"/>
</dbReference>
<dbReference type="PANTHER" id="PTHR43726">
    <property type="entry name" value="3-METHYLORNITHINE SYNTHASE"/>
    <property type="match status" value="1"/>
</dbReference>
<sequence length="325" mass="35817">MIIEGKKEVLEVLRMPEAQFEAEVAPEAAKLRDERKDGSLLAMAMLGYDNICKNQCLYCGMRASNSGVKRYRLAPEDVIASARMASENGFHHIFLVSGEDPKYGFDNLLHIVEAIHGMGMHQSLACGEYSLEQYRELKSAGAEEYVMKFEMSDEETFNRLNPSTNFKKRMSAIESVKASGMRLASGNIVGFPGQGLDQLAEDILLMKKLDISWAPVIPYMPAQNTPLAAEGGVGDLLTNRKEIALLRLMMPDVNITAQQPGKDLRNGLADPEGNRDAILSGANVLFCDLLPDALAKNFRVIDNRNVSGTEHLYQIAELTGLALSF</sequence>
<feature type="domain" description="Radical SAM core" evidence="7">
    <location>
        <begin position="36"/>
        <end position="258"/>
    </location>
</feature>
<feature type="binding site" evidence="5">
    <location>
        <position position="59"/>
    </location>
    <ligand>
        <name>[4Fe-4S] cluster</name>
        <dbReference type="ChEBI" id="CHEBI:49883"/>
        <note>4Fe-4S-S-AdoMet</note>
    </ligand>
</feature>
<evidence type="ECO:0000313" key="8">
    <source>
        <dbReference type="EMBL" id="QNM05395.1"/>
    </source>
</evidence>
<evidence type="ECO:0000313" key="9">
    <source>
        <dbReference type="Proteomes" id="UP000515823"/>
    </source>
</evidence>
<dbReference type="EMBL" id="CP060634">
    <property type="protein sequence ID" value="QNM05395.1"/>
    <property type="molecule type" value="Genomic_DNA"/>
</dbReference>
<dbReference type="GO" id="GO:0016740">
    <property type="term" value="F:transferase activity"/>
    <property type="evidence" value="ECO:0007669"/>
    <property type="project" value="TreeGrafter"/>
</dbReference>
<dbReference type="SMART" id="SM00729">
    <property type="entry name" value="Elp3"/>
    <property type="match status" value="1"/>
</dbReference>
<accession>A0A7G9G3L3</accession>
<evidence type="ECO:0000256" key="4">
    <source>
        <dbReference type="ARBA" id="ARBA00023014"/>
    </source>
</evidence>
<dbReference type="KEGG" id="qdo:H9Q78_13330"/>
<proteinExistence type="predicted"/>
<dbReference type="Pfam" id="PF04055">
    <property type="entry name" value="Radical_SAM"/>
    <property type="match status" value="1"/>
</dbReference>
<protein>
    <submittedName>
        <fullName evidence="8">Radical SAM protein</fullName>
    </submittedName>
</protein>
<dbReference type="InterPro" id="IPR006638">
    <property type="entry name" value="Elp3/MiaA/NifB-like_rSAM"/>
</dbReference>
<dbReference type="CDD" id="cd01335">
    <property type="entry name" value="Radical_SAM"/>
    <property type="match status" value="1"/>
</dbReference>
<feature type="binding site" evidence="5">
    <location>
        <position position="56"/>
    </location>
    <ligand>
        <name>[4Fe-4S] cluster</name>
        <dbReference type="ChEBI" id="CHEBI:49883"/>
        <note>4Fe-4S-S-AdoMet</note>
    </ligand>
</feature>
<keyword evidence="4 5" id="KW-0411">Iron-sulfur</keyword>
<keyword evidence="3 5" id="KW-0408">Iron</keyword>
<dbReference type="SFLD" id="SFLDS00029">
    <property type="entry name" value="Radical_SAM"/>
    <property type="match status" value="1"/>
</dbReference>
<feature type="binding site" evidence="6">
    <location>
        <position position="150"/>
    </location>
    <ligand>
        <name>S-adenosyl-L-methionine</name>
        <dbReference type="ChEBI" id="CHEBI:59789"/>
    </ligand>
</feature>
<comment type="cofactor">
    <cofactor evidence="5">
        <name>[4Fe-4S] cluster</name>
        <dbReference type="ChEBI" id="CHEBI:49883"/>
    </cofactor>
    <text evidence="5">Binds 1 [4Fe-4S] cluster. The cluster is coordinated with 3 cysteines and an exchangeable S-adenosyl-L-methionine.</text>
</comment>
<evidence type="ECO:0000256" key="6">
    <source>
        <dbReference type="PIRSR" id="PIRSR004762-2"/>
    </source>
</evidence>
<feature type="binding site" evidence="6">
    <location>
        <position position="169"/>
    </location>
    <ligand>
        <name>(3R)-3-methyl-D-ornithine</name>
        <dbReference type="ChEBI" id="CHEBI:64642"/>
    </ligand>
</feature>
<dbReference type="RefSeq" id="WP_249302369.1">
    <property type="nucleotide sequence ID" value="NZ_CP060634.1"/>
</dbReference>
<dbReference type="AlphaFoldDB" id="A0A7G9G3L3"/>
<dbReference type="InterPro" id="IPR007197">
    <property type="entry name" value="rSAM"/>
</dbReference>
<keyword evidence="9" id="KW-1185">Reference proteome</keyword>
<gene>
    <name evidence="8" type="ORF">H9Q78_13330</name>
</gene>
<reference evidence="8 9" key="1">
    <citation type="submission" date="2020-08" db="EMBL/GenBank/DDBJ databases">
        <authorList>
            <person name="Liu C."/>
            <person name="Sun Q."/>
        </authorList>
    </citation>
    <scope>NUCLEOTIDE SEQUENCE [LARGE SCALE GENOMIC DNA]</scope>
    <source>
        <strain evidence="8 9">NSJ-38</strain>
    </source>
</reference>
<dbReference type="GO" id="GO:0051539">
    <property type="term" value="F:4 iron, 4 sulfur cluster binding"/>
    <property type="evidence" value="ECO:0007669"/>
    <property type="project" value="UniProtKB-KW"/>
</dbReference>
<name>A0A7G9G3L3_9FIRM</name>
<dbReference type="GO" id="GO:0046872">
    <property type="term" value="F:metal ion binding"/>
    <property type="evidence" value="ECO:0007669"/>
    <property type="project" value="UniProtKB-KW"/>
</dbReference>
<evidence type="ECO:0000259" key="7">
    <source>
        <dbReference type="PROSITE" id="PS51918"/>
    </source>
</evidence>
<dbReference type="Gene3D" id="3.20.20.70">
    <property type="entry name" value="Aldolase class I"/>
    <property type="match status" value="1"/>
</dbReference>
<dbReference type="Proteomes" id="UP000515823">
    <property type="component" value="Chromosome"/>
</dbReference>
<evidence type="ECO:0000256" key="2">
    <source>
        <dbReference type="ARBA" id="ARBA00022723"/>
    </source>
</evidence>
<dbReference type="PANTHER" id="PTHR43726:SF1">
    <property type="entry name" value="BIOTIN SYNTHASE"/>
    <property type="match status" value="1"/>
</dbReference>
<dbReference type="InterPro" id="IPR034422">
    <property type="entry name" value="HydE/PylB-like"/>
</dbReference>
<keyword evidence="1 5" id="KW-0949">S-adenosyl-L-methionine</keyword>
<evidence type="ECO:0000256" key="1">
    <source>
        <dbReference type="ARBA" id="ARBA00022691"/>
    </source>
</evidence>
<dbReference type="InterPro" id="IPR058240">
    <property type="entry name" value="rSAM_sf"/>
</dbReference>
<dbReference type="SUPFAM" id="SSF102114">
    <property type="entry name" value="Radical SAM enzymes"/>
    <property type="match status" value="1"/>
</dbReference>
<keyword evidence="2" id="KW-0479">Metal-binding</keyword>
<keyword evidence="5" id="KW-0004">4Fe-4S</keyword>
<feature type="binding site" evidence="5">
    <location>
        <position position="52"/>
    </location>
    <ligand>
        <name>[4Fe-4S] cluster</name>
        <dbReference type="ChEBI" id="CHEBI:49883"/>
        <note>4Fe-4S-S-AdoMet</note>
    </ligand>
</feature>
<dbReference type="PROSITE" id="PS51918">
    <property type="entry name" value="RADICAL_SAM"/>
    <property type="match status" value="1"/>
</dbReference>
<evidence type="ECO:0000256" key="5">
    <source>
        <dbReference type="PIRSR" id="PIRSR004762-1"/>
    </source>
</evidence>
<evidence type="ECO:0000256" key="3">
    <source>
        <dbReference type="ARBA" id="ARBA00023004"/>
    </source>
</evidence>
<dbReference type="PIRSF" id="PIRSF004762">
    <property type="entry name" value="CHP00423"/>
    <property type="match status" value="1"/>
</dbReference>
<dbReference type="InterPro" id="IPR013785">
    <property type="entry name" value="Aldolase_TIM"/>
</dbReference>